<comment type="caution">
    <text evidence="2">The sequence shown here is derived from an EMBL/GenBank/DDBJ whole genome shotgun (WGS) entry which is preliminary data.</text>
</comment>
<evidence type="ECO:0000256" key="1">
    <source>
        <dbReference type="SAM" id="MobiDB-lite"/>
    </source>
</evidence>
<sequence length="62" mass="6883">MSMMHLRRRLRCGQIRATAAGYNRAPSRPPLSCRTSPPRGGRSAFTAASFLPPPPVRHPDNR</sequence>
<name>A0A2P7SJC8_9HYPH</name>
<keyword evidence="3" id="KW-1185">Reference proteome</keyword>
<dbReference type="AlphaFoldDB" id="A0A2P7SJC8"/>
<gene>
    <name evidence="2" type="ORF">C7I84_07505</name>
</gene>
<organism evidence="2 3">
    <name type="scientific">Kumtagia ephedrae</name>
    <dbReference type="NCBI Taxonomy" id="2116701"/>
    <lineage>
        <taxon>Bacteria</taxon>
        <taxon>Pseudomonadati</taxon>
        <taxon>Pseudomonadota</taxon>
        <taxon>Alphaproteobacteria</taxon>
        <taxon>Hyphomicrobiales</taxon>
        <taxon>Phyllobacteriaceae</taxon>
        <taxon>Kumtagia</taxon>
    </lineage>
</organism>
<feature type="region of interest" description="Disordered" evidence="1">
    <location>
        <begin position="19"/>
        <end position="62"/>
    </location>
</feature>
<evidence type="ECO:0000313" key="2">
    <source>
        <dbReference type="EMBL" id="PSJ62451.1"/>
    </source>
</evidence>
<proteinExistence type="predicted"/>
<dbReference type="Proteomes" id="UP000241229">
    <property type="component" value="Unassembled WGS sequence"/>
</dbReference>
<protein>
    <submittedName>
        <fullName evidence="2">Uncharacterized protein</fullName>
    </submittedName>
</protein>
<dbReference type="EMBL" id="PXYK01000006">
    <property type="protein sequence ID" value="PSJ62451.1"/>
    <property type="molecule type" value="Genomic_DNA"/>
</dbReference>
<accession>A0A2P7SJC8</accession>
<evidence type="ECO:0000313" key="3">
    <source>
        <dbReference type="Proteomes" id="UP000241229"/>
    </source>
</evidence>
<reference evidence="2 3" key="1">
    <citation type="submission" date="2018-03" db="EMBL/GenBank/DDBJ databases">
        <title>The draft genome of Mesorhizobium sp. 6GN-30.</title>
        <authorList>
            <person name="Liu L."/>
            <person name="Li L."/>
            <person name="Wang T."/>
            <person name="Zhang X."/>
            <person name="Liang L."/>
        </authorList>
    </citation>
    <scope>NUCLEOTIDE SEQUENCE [LARGE SCALE GENOMIC DNA]</scope>
    <source>
        <strain evidence="2 3">6GN30</strain>
    </source>
</reference>